<dbReference type="InterPro" id="IPR036249">
    <property type="entry name" value="Thioredoxin-like_sf"/>
</dbReference>
<evidence type="ECO:0000313" key="3">
    <source>
        <dbReference type="EMBL" id="MBM3091849.1"/>
    </source>
</evidence>
<organism evidence="3 4">
    <name type="scientific">Ensifer canadensis</name>
    <dbReference type="NCBI Taxonomy" id="555315"/>
    <lineage>
        <taxon>Bacteria</taxon>
        <taxon>Pseudomonadati</taxon>
        <taxon>Pseudomonadota</taxon>
        <taxon>Alphaproteobacteria</taxon>
        <taxon>Hyphomicrobiales</taxon>
        <taxon>Rhizobiaceae</taxon>
        <taxon>Sinorhizobium/Ensifer group</taxon>
        <taxon>Ensifer</taxon>
    </lineage>
</organism>
<dbReference type="EMBL" id="WXFA01000007">
    <property type="protein sequence ID" value="MBM3091849.1"/>
    <property type="molecule type" value="Genomic_DNA"/>
</dbReference>
<evidence type="ECO:0000313" key="4">
    <source>
        <dbReference type="Proteomes" id="UP000744980"/>
    </source>
</evidence>
<dbReference type="SUPFAM" id="SSF47616">
    <property type="entry name" value="GST C-terminal domain-like"/>
    <property type="match status" value="1"/>
</dbReference>
<keyword evidence="4" id="KW-1185">Reference proteome</keyword>
<dbReference type="SFLD" id="SFLDG00358">
    <property type="entry name" value="Main_(cytGST)"/>
    <property type="match status" value="1"/>
</dbReference>
<sequence>MLKLYDSRFSGNSWKIRILLNQLRKPFERHTLDLELGETKTDEFYKLNRFSRIPVLQLEDGRTIVESAAILLYLAEGSPLLPADPYVRSQIVGWMFFEQGDLQRSIPLARVYHIRGLADKMSQQIERLHADGYMGLEKLDRWLAKNDWLVGDGYTVADLALFPYVSLAHEGKFEMRRFPYINLWLDRVRSQPGFLGIFDQSSYHAA</sequence>
<dbReference type="PROSITE" id="PS50405">
    <property type="entry name" value="GST_CTER"/>
    <property type="match status" value="1"/>
</dbReference>
<dbReference type="Gene3D" id="3.40.30.10">
    <property type="entry name" value="Glutaredoxin"/>
    <property type="match status" value="1"/>
</dbReference>
<reference evidence="3 4" key="1">
    <citation type="submission" date="2020-01" db="EMBL/GenBank/DDBJ databases">
        <title>Draft genome assembly of Ensifer adhaerens T173.</title>
        <authorList>
            <person name="Craig J.E."/>
            <person name="Stinchcombe J.R."/>
        </authorList>
    </citation>
    <scope>NUCLEOTIDE SEQUENCE [LARGE SCALE GENOMIC DNA]</scope>
    <source>
        <strain evidence="3 4">T173</strain>
    </source>
</reference>
<gene>
    <name evidence="3" type="ORF">GFB56_13615</name>
</gene>
<dbReference type="InterPro" id="IPR004045">
    <property type="entry name" value="Glutathione_S-Trfase_N"/>
</dbReference>
<dbReference type="PANTHER" id="PTHR44051">
    <property type="entry name" value="GLUTATHIONE S-TRANSFERASE-RELATED"/>
    <property type="match status" value="1"/>
</dbReference>
<evidence type="ECO:0000259" key="2">
    <source>
        <dbReference type="PROSITE" id="PS50405"/>
    </source>
</evidence>
<feature type="domain" description="GST C-terminal" evidence="2">
    <location>
        <begin position="84"/>
        <end position="206"/>
    </location>
</feature>
<name>A0AAW4FKS5_9HYPH</name>
<evidence type="ECO:0000259" key="1">
    <source>
        <dbReference type="PROSITE" id="PS50404"/>
    </source>
</evidence>
<dbReference type="SFLD" id="SFLDS00019">
    <property type="entry name" value="Glutathione_Transferase_(cytos"/>
    <property type="match status" value="1"/>
</dbReference>
<accession>A0AAW4FKS5</accession>
<dbReference type="InterPro" id="IPR004046">
    <property type="entry name" value="GST_C"/>
</dbReference>
<dbReference type="Proteomes" id="UP000744980">
    <property type="component" value="Unassembled WGS sequence"/>
</dbReference>
<protein>
    <submittedName>
        <fullName evidence="3">Glutathione S-transferase family protein</fullName>
    </submittedName>
</protein>
<dbReference type="Gene3D" id="1.20.1050.10">
    <property type="match status" value="1"/>
</dbReference>
<comment type="caution">
    <text evidence="3">The sequence shown here is derived from an EMBL/GenBank/DDBJ whole genome shotgun (WGS) entry which is preliminary data.</text>
</comment>
<proteinExistence type="predicted"/>
<dbReference type="PANTHER" id="PTHR44051:SF2">
    <property type="entry name" value="HYPOTHETICAL GLUTATHIONE S-TRANSFERASE LIKE PROTEIN"/>
    <property type="match status" value="1"/>
</dbReference>
<dbReference type="InterPro" id="IPR010987">
    <property type="entry name" value="Glutathione-S-Trfase_C-like"/>
</dbReference>
<dbReference type="AlphaFoldDB" id="A0AAW4FKS5"/>
<dbReference type="RefSeq" id="WP_113567486.1">
    <property type="nucleotide sequence ID" value="NZ_CP083371.1"/>
</dbReference>
<dbReference type="Pfam" id="PF13409">
    <property type="entry name" value="GST_N_2"/>
    <property type="match status" value="1"/>
</dbReference>
<dbReference type="PROSITE" id="PS50404">
    <property type="entry name" value="GST_NTER"/>
    <property type="match status" value="1"/>
</dbReference>
<dbReference type="SUPFAM" id="SSF52833">
    <property type="entry name" value="Thioredoxin-like"/>
    <property type="match status" value="1"/>
</dbReference>
<dbReference type="Pfam" id="PF00043">
    <property type="entry name" value="GST_C"/>
    <property type="match status" value="1"/>
</dbReference>
<dbReference type="InterPro" id="IPR036282">
    <property type="entry name" value="Glutathione-S-Trfase_C_sf"/>
</dbReference>
<dbReference type="InterPro" id="IPR040079">
    <property type="entry name" value="Glutathione_S-Trfase"/>
</dbReference>
<feature type="domain" description="GST N-terminal" evidence="1">
    <location>
        <begin position="1"/>
        <end position="82"/>
    </location>
</feature>